<dbReference type="InterPro" id="IPR044023">
    <property type="entry name" value="Ig_7"/>
</dbReference>
<keyword evidence="5" id="KW-0732">Signal</keyword>
<sequence length="1252" mass="133060">MFKKLHLAYFLFLLLCSGSVLAQNVRSNQEYQKLSEAIRTMENSNFQKALQMARQEGWFIRRVTPTGRVISLAGVDEKGNPLYLSTFNNTTAASTTNTNQLWPGGSSNLNLSGSSNSIVGKLAMWDGGTPLPNHVELIGRIVNPDSAAVSDHATHVAGTLIATGINPIAKGMAFNAQKLIAYDYNNDQSEMMAASPNLLLSNHSYGYLAGWNYDGTNWSWYGDTTISTSKSYGFGYYDQSAQMFDSIAYNAPYYLISMSAGNSRNSNGPAVGSKYLYNGNSNKSIYRTTSIPNNPDYGSIAYTQDAKNILAVGAVNGIPLGYNYPSDVVMSSFSSWGPTSDGRIKPDVVADGVNVTSTWSTSTTAYQTESGTSMAAPNATGSLYLLQEYYNKLHPGSFMRSATLKGLAIHTANQAGTAAGPSYQFGWGLLNVLKASSVITSSYNQQSDTIIERTLSNTVPYTMNVVASGKGPLVATLTWLDPPITPLSASNSVNNTTPRLVNDLDMRITNGSNTYKPWILNPANPSAAATKGDNYLDNVEKISVDSAVPGQTYTLTITNKGNLQRGTQAFSLIVSGIGGNAYCASGATNNTGTRIDSVSFAGINNKNTATNTTYSNFTNLTGKIQPNQTLPFTIVLNSSDATNNPKVVKIYIDYNNNGSFADSGELVGTIIAPNNGTYNTNITTPGNLPLNNLTLMRIVAVETTDPSTVNSCGNYGYGETQDYRIQFIAPSNNLTLAGIISPTAGNCAANNQYLTVQILNKGTVSASNFTLNATVSNGSTVVANLSGLYTLTLAAGASDTYVFQTPFTTVAGNTYTISAKVNYVADQDTTDNTKTSILAISNAPAAPQGTATICGSSTAYLKANNVNSNSTYLWFSSDTATSPIAVGANTSTTTIPSNNTYYLQTGSKATIGPANKAVYGTGAYNAFAGNYVTFHAYAPITIETAKMYIGNPGTIQITLASNLTVSSDGSSYSYIPVQSVSFNVAATNPNPPSTLPGSDNPADTGAIFNLNLQVPAAGDYALIMQCSNGASIFRNSGITGTTYPLGINGLFMITGNSVPSSSNPQSYYYFFYNIRVSTPDCMSARTAITATSLPTPTITQVGDSLVSSSNTGNQWYFNNNPIGGATNRSIKPTQSGGYAVIVTDSSGCQRGSATFNYVFTAVQNVNPSAIGLQVTPNPANSNFTIRFTMNNAGPLNIALFNDVGQLMMQEQYSNFNGTFNKQYNSAGYAPGTYILQVKQKDKVYNQKILIIH</sequence>
<dbReference type="InterPro" id="IPR000209">
    <property type="entry name" value="Peptidase_S8/S53_dom"/>
</dbReference>
<dbReference type="Gene3D" id="2.60.120.380">
    <property type="match status" value="1"/>
</dbReference>
<evidence type="ECO:0000256" key="2">
    <source>
        <dbReference type="ARBA" id="ARBA00022801"/>
    </source>
</evidence>
<dbReference type="PANTHER" id="PTHR43399:SF5">
    <property type="entry name" value="PEPTIDASE S8 FAMILY WITH PROTEASE-ASSOCIATED DOMAIN"/>
    <property type="match status" value="1"/>
</dbReference>
<protein>
    <submittedName>
        <fullName evidence="10">Putative secreted protein (Por secretion system target)</fullName>
    </submittedName>
</protein>
<keyword evidence="2 4" id="KW-0378">Hydrolase</keyword>
<keyword evidence="3 4" id="KW-0720">Serine protease</keyword>
<evidence type="ECO:0000259" key="7">
    <source>
        <dbReference type="Pfam" id="PF18962"/>
    </source>
</evidence>
<dbReference type="Pfam" id="PF00082">
    <property type="entry name" value="Peptidase_S8"/>
    <property type="match status" value="1"/>
</dbReference>
<feature type="active site" description="Charge relay system" evidence="4">
    <location>
        <position position="126"/>
    </location>
</feature>
<dbReference type="InterPro" id="IPR045474">
    <property type="entry name" value="GEVED"/>
</dbReference>
<keyword evidence="11" id="KW-1185">Reference proteome</keyword>
<reference evidence="10 11" key="1">
    <citation type="submission" date="2018-06" db="EMBL/GenBank/DDBJ databases">
        <title>Genomic Encyclopedia of Archaeal and Bacterial Type Strains, Phase II (KMG-II): from individual species to whole genera.</title>
        <authorList>
            <person name="Goeker M."/>
        </authorList>
    </citation>
    <scope>NUCLEOTIDE SEQUENCE [LARGE SCALE GENOMIC DNA]</scope>
    <source>
        <strain evidence="10 11">DSM 23241</strain>
    </source>
</reference>
<dbReference type="SUPFAM" id="SSF49785">
    <property type="entry name" value="Galactose-binding domain-like"/>
    <property type="match status" value="1"/>
</dbReference>
<dbReference type="InterPro" id="IPR026444">
    <property type="entry name" value="Secre_tail"/>
</dbReference>
<dbReference type="InterPro" id="IPR008979">
    <property type="entry name" value="Galactose-bd-like_sf"/>
</dbReference>
<comment type="similarity">
    <text evidence="4">Belongs to the peptidase S8 family.</text>
</comment>
<evidence type="ECO:0000256" key="5">
    <source>
        <dbReference type="SAM" id="SignalP"/>
    </source>
</evidence>
<accession>A0A2W7TN34</accession>
<dbReference type="Gene3D" id="3.40.50.200">
    <property type="entry name" value="Peptidase S8/S53 domain"/>
    <property type="match status" value="1"/>
</dbReference>
<dbReference type="AlphaFoldDB" id="A0A2W7TN34"/>
<dbReference type="InterPro" id="IPR051048">
    <property type="entry name" value="Peptidase_S8/S53_subtilisin"/>
</dbReference>
<feature type="signal peptide" evidence="5">
    <location>
        <begin position="1"/>
        <end position="22"/>
    </location>
</feature>
<dbReference type="OrthoDB" id="9792152at2"/>
<feature type="active site" description="Charge relay system" evidence="4">
    <location>
        <position position="373"/>
    </location>
</feature>
<dbReference type="RefSeq" id="WP_111293743.1">
    <property type="nucleotide sequence ID" value="NZ_QKZV01000002.1"/>
</dbReference>
<evidence type="ECO:0000259" key="9">
    <source>
        <dbReference type="Pfam" id="PF20009"/>
    </source>
</evidence>
<dbReference type="SUPFAM" id="SSF52743">
    <property type="entry name" value="Subtilisin-like"/>
    <property type="match status" value="1"/>
</dbReference>
<dbReference type="PROSITE" id="PS51892">
    <property type="entry name" value="SUBTILASE"/>
    <property type="match status" value="1"/>
</dbReference>
<keyword evidence="1 4" id="KW-0645">Protease</keyword>
<gene>
    <name evidence="10" type="ORF">LX80_00779</name>
</gene>
<dbReference type="Proteomes" id="UP000249720">
    <property type="component" value="Unassembled WGS sequence"/>
</dbReference>
<evidence type="ECO:0000259" key="8">
    <source>
        <dbReference type="Pfam" id="PF19081"/>
    </source>
</evidence>
<dbReference type="EMBL" id="QKZV01000002">
    <property type="protein sequence ID" value="PZX64582.1"/>
    <property type="molecule type" value="Genomic_DNA"/>
</dbReference>
<evidence type="ECO:0000259" key="6">
    <source>
        <dbReference type="Pfam" id="PF00082"/>
    </source>
</evidence>
<dbReference type="NCBIfam" id="TIGR04183">
    <property type="entry name" value="Por_Secre_tail"/>
    <property type="match status" value="1"/>
</dbReference>
<dbReference type="PANTHER" id="PTHR43399">
    <property type="entry name" value="SUBTILISIN-RELATED"/>
    <property type="match status" value="1"/>
</dbReference>
<evidence type="ECO:0000256" key="4">
    <source>
        <dbReference type="PROSITE-ProRule" id="PRU01240"/>
    </source>
</evidence>
<dbReference type="Pfam" id="PF19081">
    <property type="entry name" value="Ig_7"/>
    <property type="match status" value="1"/>
</dbReference>
<dbReference type="InterPro" id="IPR036852">
    <property type="entry name" value="Peptidase_S8/S53_dom_sf"/>
</dbReference>
<proteinExistence type="inferred from homology"/>
<dbReference type="GO" id="GO:0006508">
    <property type="term" value="P:proteolysis"/>
    <property type="evidence" value="ECO:0007669"/>
    <property type="project" value="UniProtKB-KW"/>
</dbReference>
<feature type="active site" description="Charge relay system" evidence="4">
    <location>
        <position position="152"/>
    </location>
</feature>
<feature type="domain" description="Peptidase S8/S53" evidence="6">
    <location>
        <begin position="147"/>
        <end position="428"/>
    </location>
</feature>
<feature type="domain" description="Secretion system C-terminal sorting" evidence="7">
    <location>
        <begin position="1176"/>
        <end position="1250"/>
    </location>
</feature>
<feature type="domain" description="Ig-like" evidence="8">
    <location>
        <begin position="844"/>
        <end position="906"/>
    </location>
</feature>
<feature type="domain" description="GEVED" evidence="9">
    <location>
        <begin position="648"/>
        <end position="726"/>
    </location>
</feature>
<evidence type="ECO:0000313" key="11">
    <source>
        <dbReference type="Proteomes" id="UP000249720"/>
    </source>
</evidence>
<dbReference type="Pfam" id="PF20009">
    <property type="entry name" value="GEVED"/>
    <property type="match status" value="1"/>
</dbReference>
<dbReference type="PROSITE" id="PS00138">
    <property type="entry name" value="SUBTILASE_SER"/>
    <property type="match status" value="1"/>
</dbReference>
<evidence type="ECO:0000256" key="3">
    <source>
        <dbReference type="ARBA" id="ARBA00022825"/>
    </source>
</evidence>
<evidence type="ECO:0000256" key="1">
    <source>
        <dbReference type="ARBA" id="ARBA00022670"/>
    </source>
</evidence>
<dbReference type="GO" id="GO:0004252">
    <property type="term" value="F:serine-type endopeptidase activity"/>
    <property type="evidence" value="ECO:0007669"/>
    <property type="project" value="UniProtKB-UniRule"/>
</dbReference>
<organism evidence="10 11">
    <name type="scientific">Hydrotalea sandarakina</name>
    <dbReference type="NCBI Taxonomy" id="1004304"/>
    <lineage>
        <taxon>Bacteria</taxon>
        <taxon>Pseudomonadati</taxon>
        <taxon>Bacteroidota</taxon>
        <taxon>Chitinophagia</taxon>
        <taxon>Chitinophagales</taxon>
        <taxon>Chitinophagaceae</taxon>
        <taxon>Hydrotalea</taxon>
    </lineage>
</organism>
<dbReference type="InterPro" id="IPR023828">
    <property type="entry name" value="Peptidase_S8_Ser-AS"/>
</dbReference>
<name>A0A2W7TN34_9BACT</name>
<evidence type="ECO:0000313" key="10">
    <source>
        <dbReference type="EMBL" id="PZX64582.1"/>
    </source>
</evidence>
<feature type="chain" id="PRO_5016084569" evidence="5">
    <location>
        <begin position="23"/>
        <end position="1252"/>
    </location>
</feature>
<dbReference type="Pfam" id="PF18962">
    <property type="entry name" value="Por_Secre_tail"/>
    <property type="match status" value="1"/>
</dbReference>
<comment type="caution">
    <text evidence="10">The sequence shown here is derived from an EMBL/GenBank/DDBJ whole genome shotgun (WGS) entry which is preliminary data.</text>
</comment>